<dbReference type="CDD" id="cd03215">
    <property type="entry name" value="ABC_Carb_Monos_II"/>
    <property type="match status" value="1"/>
</dbReference>
<dbReference type="InterPro" id="IPR003439">
    <property type="entry name" value="ABC_transporter-like_ATP-bd"/>
</dbReference>
<gene>
    <name evidence="11" type="ORF">I6U48_03655</name>
</gene>
<dbReference type="AlphaFoldDB" id="A0A949TK60"/>
<keyword evidence="8" id="KW-1278">Translocase</keyword>
<evidence type="ECO:0000313" key="12">
    <source>
        <dbReference type="Proteomes" id="UP000694308"/>
    </source>
</evidence>
<evidence type="ECO:0000256" key="7">
    <source>
        <dbReference type="ARBA" id="ARBA00022840"/>
    </source>
</evidence>
<keyword evidence="9" id="KW-0472">Membrane</keyword>
<dbReference type="PANTHER" id="PTHR43790:SF1">
    <property type="entry name" value="XYLOSE IMPORT ATP-BINDING PROTEIN XYLG"/>
    <property type="match status" value="1"/>
</dbReference>
<accession>A0A949TK60</accession>
<sequence>MSDIILEMRGITKTFPGVKALDNVNLKVKEGEIHALCGENGAGKSTLMKVLSGVYPHGTYTGDILFKGNVCEFKDTKQSEELGIVIVHQELALIPYLSIAENIFLGNEQAKNGVIDWNSTINHTKELLEKVGLSESPNTRVNTLGVGKQQLIEIAKALSKKVKLLILDEPTAALNEDDSENLLNLMLEFQKQGITSIIISHKLNEVSKVADSITILRDGATIETLDVEKDGVTEDRIIKGMVGRDLVNRYPTRTHKIGDVFFEVKDWTVYHPTNEERKIVNNASFNVCKGEVVGIAGLMGAGRTELAMSIFGRSYGKRISGKVYKDGKEINVSTVNKAVQNGIAYVTEDRKEYGLILIDDIKRNITLSNLGHISKNFVVDDNKEILESENFRKKMNIKCSSIQQKTGNLSGGNQQKVVLSKWIFTKPDVLILDEPTRGIDVGAKYEIYTIINELVAEGKGVVVISSELPEILGMCDRIYVMNEGKIMGELSREEASQEKIMKLVVNKKQEV</sequence>
<evidence type="ECO:0000256" key="8">
    <source>
        <dbReference type="ARBA" id="ARBA00022967"/>
    </source>
</evidence>
<evidence type="ECO:0000256" key="3">
    <source>
        <dbReference type="ARBA" id="ARBA00022475"/>
    </source>
</evidence>
<dbReference type="GO" id="GO:0005524">
    <property type="term" value="F:ATP binding"/>
    <property type="evidence" value="ECO:0007669"/>
    <property type="project" value="UniProtKB-KW"/>
</dbReference>
<dbReference type="EMBL" id="JAEEGC010000017">
    <property type="protein sequence ID" value="MBV7272012.1"/>
    <property type="molecule type" value="Genomic_DNA"/>
</dbReference>
<evidence type="ECO:0000256" key="6">
    <source>
        <dbReference type="ARBA" id="ARBA00022741"/>
    </source>
</evidence>
<evidence type="ECO:0000256" key="4">
    <source>
        <dbReference type="ARBA" id="ARBA00022597"/>
    </source>
</evidence>
<dbReference type="Proteomes" id="UP000694308">
    <property type="component" value="Unassembled WGS sequence"/>
</dbReference>
<keyword evidence="5" id="KW-0677">Repeat</keyword>
<dbReference type="InterPro" id="IPR050107">
    <property type="entry name" value="ABC_carbohydrate_import_ATPase"/>
</dbReference>
<dbReference type="RefSeq" id="WP_218319048.1">
    <property type="nucleotide sequence ID" value="NZ_JAEEGC010000017.1"/>
</dbReference>
<name>A0A949TK60_9CLOT</name>
<proteinExistence type="predicted"/>
<comment type="caution">
    <text evidence="11">The sequence shown here is derived from an EMBL/GenBank/DDBJ whole genome shotgun (WGS) entry which is preliminary data.</text>
</comment>
<keyword evidence="3" id="KW-1003">Cell membrane</keyword>
<evidence type="ECO:0000256" key="5">
    <source>
        <dbReference type="ARBA" id="ARBA00022737"/>
    </source>
</evidence>
<dbReference type="GO" id="GO:0005886">
    <property type="term" value="C:plasma membrane"/>
    <property type="evidence" value="ECO:0007669"/>
    <property type="project" value="UniProtKB-SubCell"/>
</dbReference>
<dbReference type="PANTHER" id="PTHR43790">
    <property type="entry name" value="CARBOHYDRATE TRANSPORT ATP-BINDING PROTEIN MG119-RELATED"/>
    <property type="match status" value="1"/>
</dbReference>
<dbReference type="Pfam" id="PF00005">
    <property type="entry name" value="ABC_tran"/>
    <property type="match status" value="2"/>
</dbReference>
<keyword evidence="2" id="KW-0813">Transport</keyword>
<dbReference type="InterPro" id="IPR017871">
    <property type="entry name" value="ABC_transporter-like_CS"/>
</dbReference>
<feature type="domain" description="ABC transporter" evidence="10">
    <location>
        <begin position="264"/>
        <end position="508"/>
    </location>
</feature>
<dbReference type="GO" id="GO:0016887">
    <property type="term" value="F:ATP hydrolysis activity"/>
    <property type="evidence" value="ECO:0007669"/>
    <property type="project" value="InterPro"/>
</dbReference>
<evidence type="ECO:0000259" key="10">
    <source>
        <dbReference type="PROSITE" id="PS50893"/>
    </source>
</evidence>
<dbReference type="FunFam" id="3.40.50.300:FF:000127">
    <property type="entry name" value="Ribose import ATP-binding protein RbsA"/>
    <property type="match status" value="1"/>
</dbReference>
<evidence type="ECO:0000313" key="11">
    <source>
        <dbReference type="EMBL" id="MBV7272012.1"/>
    </source>
</evidence>
<comment type="subcellular location">
    <subcellularLocation>
        <location evidence="1">Cell membrane</location>
        <topology evidence="1">Peripheral membrane protein</topology>
    </subcellularLocation>
</comment>
<organism evidence="11 12">
    <name type="scientific">Clostridium thailandense</name>
    <dbReference type="NCBI Taxonomy" id="2794346"/>
    <lineage>
        <taxon>Bacteria</taxon>
        <taxon>Bacillati</taxon>
        <taxon>Bacillota</taxon>
        <taxon>Clostridia</taxon>
        <taxon>Eubacteriales</taxon>
        <taxon>Clostridiaceae</taxon>
        <taxon>Clostridium</taxon>
    </lineage>
</organism>
<reference evidence="11" key="1">
    <citation type="submission" date="2020-12" db="EMBL/GenBank/DDBJ databases">
        <title>Clostridium thailandense sp. nov., a novel acetogenic bacterium isolated from peat land soil in Thailand.</title>
        <authorList>
            <person name="Chaikitkaew S."/>
            <person name="Birkeland N.K."/>
        </authorList>
    </citation>
    <scope>NUCLEOTIDE SEQUENCE</scope>
    <source>
        <strain evidence="11">PL3</strain>
    </source>
</reference>
<feature type="domain" description="ABC transporter" evidence="10">
    <location>
        <begin position="6"/>
        <end position="243"/>
    </location>
</feature>
<keyword evidence="4" id="KW-0762">Sugar transport</keyword>
<evidence type="ECO:0000256" key="1">
    <source>
        <dbReference type="ARBA" id="ARBA00004202"/>
    </source>
</evidence>
<dbReference type="SMART" id="SM00382">
    <property type="entry name" value="AAA"/>
    <property type="match status" value="2"/>
</dbReference>
<evidence type="ECO:0000256" key="2">
    <source>
        <dbReference type="ARBA" id="ARBA00022448"/>
    </source>
</evidence>
<dbReference type="NCBIfam" id="NF040905">
    <property type="entry name" value="GguA"/>
    <property type="match status" value="1"/>
</dbReference>
<evidence type="ECO:0000256" key="9">
    <source>
        <dbReference type="ARBA" id="ARBA00023136"/>
    </source>
</evidence>
<keyword evidence="6" id="KW-0547">Nucleotide-binding</keyword>
<dbReference type="PROSITE" id="PS50893">
    <property type="entry name" value="ABC_TRANSPORTER_2"/>
    <property type="match status" value="2"/>
</dbReference>
<dbReference type="PROSITE" id="PS00211">
    <property type="entry name" value="ABC_TRANSPORTER_1"/>
    <property type="match status" value="1"/>
</dbReference>
<keyword evidence="7 11" id="KW-0067">ATP-binding</keyword>
<keyword evidence="12" id="KW-1185">Reference proteome</keyword>
<dbReference type="InterPro" id="IPR003593">
    <property type="entry name" value="AAA+_ATPase"/>
</dbReference>
<dbReference type="CDD" id="cd03216">
    <property type="entry name" value="ABC_Carb_Monos_I"/>
    <property type="match status" value="1"/>
</dbReference>
<dbReference type="InterPro" id="IPR053466">
    <property type="entry name" value="L-arabinose_ABC_transporter"/>
</dbReference>
<protein>
    <submittedName>
        <fullName evidence="11">ATP-binding cassette domain-containing protein</fullName>
    </submittedName>
</protein>